<dbReference type="InterPro" id="IPR011051">
    <property type="entry name" value="RmlC_Cupin_sf"/>
</dbReference>
<dbReference type="EMBL" id="OZ020104">
    <property type="protein sequence ID" value="CAK9278972.1"/>
    <property type="molecule type" value="Genomic_DNA"/>
</dbReference>
<gene>
    <name evidence="9" type="ORF">CSSPJE1EN1_LOCUS24450</name>
</gene>
<comment type="similarity">
    <text evidence="2 7">Belongs to the germin family.</text>
</comment>
<keyword evidence="3 7" id="KW-0052">Apoplast</keyword>
<keyword evidence="10" id="KW-1185">Reference proteome</keyword>
<feature type="domain" description="Cupin type-1" evidence="8">
    <location>
        <begin position="73"/>
        <end position="220"/>
    </location>
</feature>
<comment type="subcellular location">
    <subcellularLocation>
        <location evidence="1 7">Secreted</location>
        <location evidence="1 7">Extracellular space</location>
        <location evidence="1 7">Apoplast</location>
    </subcellularLocation>
</comment>
<dbReference type="Gene3D" id="2.60.120.10">
    <property type="entry name" value="Jelly Rolls"/>
    <property type="match status" value="1"/>
</dbReference>
<organism evidence="9 10">
    <name type="scientific">Sphagnum jensenii</name>
    <dbReference type="NCBI Taxonomy" id="128206"/>
    <lineage>
        <taxon>Eukaryota</taxon>
        <taxon>Viridiplantae</taxon>
        <taxon>Streptophyta</taxon>
        <taxon>Embryophyta</taxon>
        <taxon>Bryophyta</taxon>
        <taxon>Sphagnophytina</taxon>
        <taxon>Sphagnopsida</taxon>
        <taxon>Sphagnales</taxon>
        <taxon>Sphagnaceae</taxon>
        <taxon>Sphagnum</taxon>
    </lineage>
</organism>
<dbReference type="Pfam" id="PF00190">
    <property type="entry name" value="Cupin_1"/>
    <property type="match status" value="1"/>
</dbReference>
<evidence type="ECO:0000256" key="5">
    <source>
        <dbReference type="ARBA" id="ARBA00022723"/>
    </source>
</evidence>
<evidence type="ECO:0000256" key="1">
    <source>
        <dbReference type="ARBA" id="ARBA00004271"/>
    </source>
</evidence>
<evidence type="ECO:0000256" key="4">
    <source>
        <dbReference type="ARBA" id="ARBA00022525"/>
    </source>
</evidence>
<feature type="chain" id="PRO_5044964517" description="Germin-like protein" evidence="7">
    <location>
        <begin position="33"/>
        <end position="231"/>
    </location>
</feature>
<dbReference type="SMART" id="SM00835">
    <property type="entry name" value="Cupin_1"/>
    <property type="match status" value="1"/>
</dbReference>
<keyword evidence="4 7" id="KW-0964">Secreted</keyword>
<dbReference type="InterPro" id="IPR006045">
    <property type="entry name" value="Cupin_1"/>
</dbReference>
<keyword evidence="5 7" id="KW-0479">Metal-binding</keyword>
<accession>A0ABP0XJY5</accession>
<dbReference type="Proteomes" id="UP001497444">
    <property type="component" value="Chromosome 9"/>
</dbReference>
<protein>
    <recommendedName>
        <fullName evidence="7">Germin-like protein</fullName>
    </recommendedName>
</protein>
<evidence type="ECO:0000259" key="8">
    <source>
        <dbReference type="SMART" id="SM00835"/>
    </source>
</evidence>
<keyword evidence="6 7" id="KW-0464">Manganese</keyword>
<sequence length="231" mass="24377">MMMISVATVQSTATAAAAAALTLLLLIQAASGGDPDMLQDFCVADTSSGLAPLMNGFPCKARSLVTSQDFVFTTFREAANYTVTNTGAIATFATVAEYPAVNTQGISHVRLDFGVGGVIPLHTHPLASETIFVVNGTIFTGFVSFDNVLYSQTLQAGDLFLLPKGLLHFQINVGDGPAVSFNTLTSQNPGIPFTANQMFETQIPSAVLQMSLGIGTQQIQSIQDAIPRYYG</sequence>
<evidence type="ECO:0000313" key="10">
    <source>
        <dbReference type="Proteomes" id="UP001497444"/>
    </source>
</evidence>
<evidence type="ECO:0000256" key="7">
    <source>
        <dbReference type="RuleBase" id="RU366015"/>
    </source>
</evidence>
<evidence type="ECO:0000313" key="9">
    <source>
        <dbReference type="EMBL" id="CAK9278972.1"/>
    </source>
</evidence>
<dbReference type="SUPFAM" id="SSF51182">
    <property type="entry name" value="RmlC-like cupins"/>
    <property type="match status" value="1"/>
</dbReference>
<proteinExistence type="inferred from homology"/>
<keyword evidence="7" id="KW-0732">Signal</keyword>
<dbReference type="PANTHER" id="PTHR31238">
    <property type="entry name" value="GERMIN-LIKE PROTEIN SUBFAMILY 3 MEMBER 3"/>
    <property type="match status" value="1"/>
</dbReference>
<dbReference type="PRINTS" id="PR00325">
    <property type="entry name" value="GERMIN"/>
</dbReference>
<feature type="signal peptide" evidence="7">
    <location>
        <begin position="1"/>
        <end position="32"/>
    </location>
</feature>
<evidence type="ECO:0000256" key="2">
    <source>
        <dbReference type="ARBA" id="ARBA00007456"/>
    </source>
</evidence>
<evidence type="ECO:0000256" key="6">
    <source>
        <dbReference type="ARBA" id="ARBA00023211"/>
    </source>
</evidence>
<dbReference type="InterPro" id="IPR001929">
    <property type="entry name" value="Germin"/>
</dbReference>
<dbReference type="CDD" id="cd02241">
    <property type="entry name" value="cupin_OxOx"/>
    <property type="match status" value="1"/>
</dbReference>
<dbReference type="InterPro" id="IPR014710">
    <property type="entry name" value="RmlC-like_jellyroll"/>
</dbReference>
<evidence type="ECO:0000256" key="3">
    <source>
        <dbReference type="ARBA" id="ARBA00022523"/>
    </source>
</evidence>
<reference evidence="9" key="1">
    <citation type="submission" date="2024-02" db="EMBL/GenBank/DDBJ databases">
        <authorList>
            <consortium name="ELIXIR-Norway"/>
            <consortium name="Elixir Norway"/>
        </authorList>
    </citation>
    <scope>NUCLEOTIDE SEQUENCE</scope>
</reference>
<name>A0ABP0XJY5_9BRYO</name>